<dbReference type="Pfam" id="PF00561">
    <property type="entry name" value="Abhydrolase_1"/>
    <property type="match status" value="1"/>
</dbReference>
<gene>
    <name evidence="2" type="ORF">ORI27_15695</name>
</gene>
<keyword evidence="2" id="KW-0378">Hydrolase</keyword>
<dbReference type="GO" id="GO:0016787">
    <property type="term" value="F:hydrolase activity"/>
    <property type="evidence" value="ECO:0007669"/>
    <property type="project" value="UniProtKB-KW"/>
</dbReference>
<proteinExistence type="predicted"/>
<dbReference type="InterPro" id="IPR000073">
    <property type="entry name" value="AB_hydrolase_1"/>
</dbReference>
<sequence>MTAEARAGRADRNGLELYFEQSGNGDPPIVFLHPAASDHTFFAPQVTEFSADHRVVTLDQRGFGASSEAADGQYRPADLADDVAWLCSHLGLDKPFLVGCSMGGGIAVEAAARHPELASGIAVLNRSVIANRAQDSTIRTLAEMLRGPSAAEAIEMLVNAQIGPLDPPGLGDEYRRTARSTRPHVLAAVQEAFIDWDGEAALATVRVPALFTFSRPTGEYADLDRIRQLCPQVVIGHTVGAGHFENRSVPAQLNPMIQRFLEVYIAR</sequence>
<dbReference type="EMBL" id="JAPJDO010000012">
    <property type="protein sequence ID" value="MCX2938151.1"/>
    <property type="molecule type" value="Genomic_DNA"/>
</dbReference>
<accession>A0ABT3SF60</accession>
<organism evidence="2 3">
    <name type="scientific">Mycobacterium pinniadriaticum</name>
    <dbReference type="NCBI Taxonomy" id="2994102"/>
    <lineage>
        <taxon>Bacteria</taxon>
        <taxon>Bacillati</taxon>
        <taxon>Actinomycetota</taxon>
        <taxon>Actinomycetes</taxon>
        <taxon>Mycobacteriales</taxon>
        <taxon>Mycobacteriaceae</taxon>
        <taxon>Mycobacterium</taxon>
    </lineage>
</organism>
<evidence type="ECO:0000259" key="1">
    <source>
        <dbReference type="Pfam" id="PF00561"/>
    </source>
</evidence>
<dbReference type="SUPFAM" id="SSF53474">
    <property type="entry name" value="alpha/beta-Hydrolases"/>
    <property type="match status" value="1"/>
</dbReference>
<dbReference type="Gene3D" id="3.40.50.1820">
    <property type="entry name" value="alpha/beta hydrolase"/>
    <property type="match status" value="1"/>
</dbReference>
<feature type="domain" description="AB hydrolase-1" evidence="1">
    <location>
        <begin position="27"/>
        <end position="126"/>
    </location>
</feature>
<dbReference type="InterPro" id="IPR029058">
    <property type="entry name" value="AB_hydrolase_fold"/>
</dbReference>
<dbReference type="RefSeq" id="WP_265997922.1">
    <property type="nucleotide sequence ID" value="NZ_JAPJDN010000012.1"/>
</dbReference>
<protein>
    <submittedName>
        <fullName evidence="2">Alpha/beta hydrolase</fullName>
    </submittedName>
</protein>
<name>A0ABT3SF60_9MYCO</name>
<dbReference type="PANTHER" id="PTHR43798:SF33">
    <property type="entry name" value="HYDROLASE, PUTATIVE (AFU_ORTHOLOGUE AFUA_2G14860)-RELATED"/>
    <property type="match status" value="1"/>
</dbReference>
<dbReference type="PRINTS" id="PR00111">
    <property type="entry name" value="ABHYDROLASE"/>
</dbReference>
<dbReference type="InterPro" id="IPR050266">
    <property type="entry name" value="AB_hydrolase_sf"/>
</dbReference>
<keyword evidence="3" id="KW-1185">Reference proteome</keyword>
<evidence type="ECO:0000313" key="2">
    <source>
        <dbReference type="EMBL" id="MCX2938151.1"/>
    </source>
</evidence>
<comment type="caution">
    <text evidence="2">The sequence shown here is derived from an EMBL/GenBank/DDBJ whole genome shotgun (WGS) entry which is preliminary data.</text>
</comment>
<dbReference type="Proteomes" id="UP001300745">
    <property type="component" value="Unassembled WGS sequence"/>
</dbReference>
<dbReference type="PANTHER" id="PTHR43798">
    <property type="entry name" value="MONOACYLGLYCEROL LIPASE"/>
    <property type="match status" value="1"/>
</dbReference>
<reference evidence="2 3" key="1">
    <citation type="submission" date="2022-11" db="EMBL/GenBank/DDBJ databases">
        <title>Mycobacterium sp. nov.</title>
        <authorList>
            <person name="Papic B."/>
            <person name="Spicic S."/>
            <person name="Duvnjak S."/>
        </authorList>
    </citation>
    <scope>NUCLEOTIDE SEQUENCE [LARGE SCALE GENOMIC DNA]</scope>
    <source>
        <strain evidence="2 3">CVI_P4</strain>
    </source>
</reference>
<evidence type="ECO:0000313" key="3">
    <source>
        <dbReference type="Proteomes" id="UP001300745"/>
    </source>
</evidence>